<dbReference type="EMBL" id="LJCR01001894">
    <property type="protein sequence ID" value="KPV49554.1"/>
    <property type="molecule type" value="Genomic_DNA"/>
</dbReference>
<comment type="caution">
    <text evidence="2">The sequence shown here is derived from an EMBL/GenBank/DDBJ whole genome shotgun (WGS) entry which is preliminary data.</text>
</comment>
<dbReference type="Pfam" id="PF01261">
    <property type="entry name" value="AP_endonuc_2"/>
    <property type="match status" value="1"/>
</dbReference>
<proteinExistence type="predicted"/>
<evidence type="ECO:0000259" key="1">
    <source>
        <dbReference type="Pfam" id="PF01261"/>
    </source>
</evidence>
<evidence type="ECO:0000313" key="2">
    <source>
        <dbReference type="EMBL" id="KPV49554.1"/>
    </source>
</evidence>
<keyword evidence="3" id="KW-1185">Reference proteome</keyword>
<dbReference type="AlphaFoldDB" id="A0A0P9D2K3"/>
<dbReference type="GO" id="GO:0016853">
    <property type="term" value="F:isomerase activity"/>
    <property type="evidence" value="ECO:0007669"/>
    <property type="project" value="UniProtKB-KW"/>
</dbReference>
<dbReference type="PANTHER" id="PTHR12110">
    <property type="entry name" value="HYDROXYPYRUVATE ISOMERASE"/>
    <property type="match status" value="1"/>
</dbReference>
<dbReference type="InterPro" id="IPR036237">
    <property type="entry name" value="Xyl_isomerase-like_sf"/>
</dbReference>
<evidence type="ECO:0000313" key="3">
    <source>
        <dbReference type="Proteomes" id="UP000050509"/>
    </source>
</evidence>
<dbReference type="PATRIC" id="fig|186479.3.peg.3321"/>
<gene>
    <name evidence="2" type="ORF">SE17_31945</name>
</gene>
<dbReference type="InterPro" id="IPR013022">
    <property type="entry name" value="Xyl_isomerase-like_TIM-brl"/>
</dbReference>
<sequence>PALLGLVFDTGHYVYGSGANDGAGIGAALDRYGDRIWYMHYKDCEPAVAARARAEGWDYFTAVGRGVFCELGRGCVDFAAATEWLRARDYSGFVTVEQDVLPGMGEPRASAQRNRDYLATLGL</sequence>
<feature type="non-terminal residue" evidence="2">
    <location>
        <position position="1"/>
    </location>
</feature>
<reference evidence="2 3" key="1">
    <citation type="submission" date="2015-09" db="EMBL/GenBank/DDBJ databases">
        <title>Draft genome sequence of Kouleothrix aurantiaca JCM 19913.</title>
        <authorList>
            <person name="Hemp J."/>
        </authorList>
    </citation>
    <scope>NUCLEOTIDE SEQUENCE [LARGE SCALE GENOMIC DNA]</scope>
    <source>
        <strain evidence="2 3">COM-B</strain>
    </source>
</reference>
<dbReference type="InterPro" id="IPR050312">
    <property type="entry name" value="IolE/XylAMocC-like"/>
</dbReference>
<protein>
    <submittedName>
        <fullName evidence="2">Xylose isomerase</fullName>
    </submittedName>
</protein>
<dbReference type="PANTHER" id="PTHR12110:SF41">
    <property type="entry name" value="INOSOSE DEHYDRATASE"/>
    <property type="match status" value="1"/>
</dbReference>
<dbReference type="Proteomes" id="UP000050509">
    <property type="component" value="Unassembled WGS sequence"/>
</dbReference>
<name>A0A0P9D2K3_9CHLR</name>
<organism evidence="2 3">
    <name type="scientific">Kouleothrix aurantiaca</name>
    <dbReference type="NCBI Taxonomy" id="186479"/>
    <lineage>
        <taxon>Bacteria</taxon>
        <taxon>Bacillati</taxon>
        <taxon>Chloroflexota</taxon>
        <taxon>Chloroflexia</taxon>
        <taxon>Chloroflexales</taxon>
        <taxon>Roseiflexineae</taxon>
        <taxon>Roseiflexaceae</taxon>
        <taxon>Kouleothrix</taxon>
    </lineage>
</organism>
<feature type="domain" description="Xylose isomerase-like TIM barrel" evidence="1">
    <location>
        <begin position="4"/>
        <end position="118"/>
    </location>
</feature>
<dbReference type="Gene3D" id="3.20.20.150">
    <property type="entry name" value="Divalent-metal-dependent TIM barrel enzymes"/>
    <property type="match status" value="1"/>
</dbReference>
<dbReference type="SUPFAM" id="SSF51658">
    <property type="entry name" value="Xylose isomerase-like"/>
    <property type="match status" value="1"/>
</dbReference>
<accession>A0A0P9D2K3</accession>
<keyword evidence="2" id="KW-0413">Isomerase</keyword>